<dbReference type="SMART" id="SM00220">
    <property type="entry name" value="S_TKc"/>
    <property type="match status" value="1"/>
</dbReference>
<dbReference type="Gene3D" id="1.10.510.10">
    <property type="entry name" value="Transferase(Phosphotransferase) domain 1"/>
    <property type="match status" value="1"/>
</dbReference>
<keyword evidence="3 6" id="KW-0547">Nucleotide-binding</keyword>
<evidence type="ECO:0000313" key="10">
    <source>
        <dbReference type="EMBL" id="KAJ3444520.1"/>
    </source>
</evidence>
<sequence>MSLQTIGPYTVGKTLGTGSYSKVKLATNKLTGQKMAIKIVSKKQLLAKPKNLERIRREISVQKLIKHPSVIHIFDVYETKKHLFLVLEYLPKGELFDYIVERGRVPSDEARVFFRQIISAIEHIHSFSITHRDLKPENLLLSQNNTIKIADFGMAKIMETGDLLQTACGSPHYISPEVLKGKGYDGKKSDIWACGVILYALLCGYLPFDEKKYQKLLYKIKKGKYTFPPYLDDMEMDLISKLLNVDPVERIGIKEIKKHPFFTAELPKNYILPSPLVNYEDIAKKPISPSKVDHDIVEEIEQLGWIQNTEILERLQSKDSNIVKIFYTSFKKYNSQNQVDGKEEKSENNSKKKKLPSRRRRNSLNRTRKISVTSTNNNKNKKSPQKENNSRVTKNDKEIILQLQKLVEKTEKQNDLDATDYSEIISEVNSFESDSDFSKEDYLKQMKKSKKSKKTQKKEKKLTKTKKSKKPKKSKKSKKTNELNESNVQNRFSGLKSKSNKRFNKTRSKSLRSNPISRLSWDNRNGIGYKGNDDDDDDDDDDDGDKKNSNPINVNNQKSKSKKIKKKKKKNEVKSNDSKKAKKGNKLSNLNVKDFSPNKKKKKKKKKVEGTSLSLNLNNSNHDNHGKKKDLKTKKEKNTKKNPNFGGLSISVNNNHKREGDNGKSNKDSKNGKTNTNQFNEEELNMMGLDQDNVDKNTEQSKKKFTGISSRTPRFHRRNKKNSFFQIPQTPTQEEFGFGSKRWFDETVSKKEQRKLNNELKKKLKKVKKDLMKTLHQNENLPVFVCNNRIIAVSSGEFLPVITELQTALTICNYNWNHPNFWTLKGENGKFSIKIKIMQNDLNSIIENVSDNMIDKKKIKKKKNTSIMDEKEKIQKKVLQQLDVLKQTQDRNFKLSIEFIWKTGSAKKFIEETENIVHFLSE</sequence>
<organism evidence="10 11">
    <name type="scientific">Anaeramoeba flamelloides</name>
    <dbReference type="NCBI Taxonomy" id="1746091"/>
    <lineage>
        <taxon>Eukaryota</taxon>
        <taxon>Metamonada</taxon>
        <taxon>Anaeramoebidae</taxon>
        <taxon>Anaeramoeba</taxon>
    </lineage>
</organism>
<feature type="binding site" evidence="6">
    <location>
        <position position="38"/>
    </location>
    <ligand>
        <name>ATP</name>
        <dbReference type="ChEBI" id="CHEBI:30616"/>
    </ligand>
</feature>
<dbReference type="PROSITE" id="PS00108">
    <property type="entry name" value="PROTEIN_KINASE_ST"/>
    <property type="match status" value="1"/>
</dbReference>
<dbReference type="InterPro" id="IPR017441">
    <property type="entry name" value="Protein_kinase_ATP_BS"/>
</dbReference>
<dbReference type="AlphaFoldDB" id="A0AAV7ZX63"/>
<dbReference type="GO" id="GO:0004674">
    <property type="term" value="F:protein serine/threonine kinase activity"/>
    <property type="evidence" value="ECO:0007669"/>
    <property type="project" value="UniProtKB-KW"/>
</dbReference>
<feature type="compositionally biased region" description="Basic and acidic residues" evidence="8">
    <location>
        <begin position="340"/>
        <end position="350"/>
    </location>
</feature>
<dbReference type="GO" id="GO:0005524">
    <property type="term" value="F:ATP binding"/>
    <property type="evidence" value="ECO:0007669"/>
    <property type="project" value="UniProtKB-UniRule"/>
</dbReference>
<feature type="region of interest" description="Disordered" evidence="8">
    <location>
        <begin position="337"/>
        <end position="396"/>
    </location>
</feature>
<dbReference type="InterPro" id="IPR008271">
    <property type="entry name" value="Ser/Thr_kinase_AS"/>
</dbReference>
<feature type="compositionally biased region" description="Basic residues" evidence="8">
    <location>
        <begin position="351"/>
        <end position="369"/>
    </location>
</feature>
<feature type="compositionally biased region" description="Acidic residues" evidence="8">
    <location>
        <begin position="533"/>
        <end position="543"/>
    </location>
</feature>
<reference evidence="10" key="1">
    <citation type="submission" date="2022-08" db="EMBL/GenBank/DDBJ databases">
        <title>Novel sulphate-reducing endosymbionts in the free-living metamonad Anaeramoeba.</title>
        <authorList>
            <person name="Jerlstrom-Hultqvist J."/>
            <person name="Cepicka I."/>
            <person name="Gallot-Lavallee L."/>
            <person name="Salas-Leiva D."/>
            <person name="Curtis B.A."/>
            <person name="Zahonova K."/>
            <person name="Pipaliya S."/>
            <person name="Dacks J."/>
            <person name="Roger A.J."/>
        </authorList>
    </citation>
    <scope>NUCLEOTIDE SEQUENCE</scope>
    <source>
        <strain evidence="10">Busselton2</strain>
    </source>
</reference>
<dbReference type="EMBL" id="JANTQA010000023">
    <property type="protein sequence ID" value="KAJ3444520.1"/>
    <property type="molecule type" value="Genomic_DNA"/>
</dbReference>
<comment type="caution">
    <text evidence="10">The sequence shown here is derived from an EMBL/GenBank/DDBJ whole genome shotgun (WGS) entry which is preliminary data.</text>
</comment>
<dbReference type="SUPFAM" id="SSF56112">
    <property type="entry name" value="Protein kinase-like (PK-like)"/>
    <property type="match status" value="1"/>
</dbReference>
<dbReference type="PANTHER" id="PTHR24346:SF82">
    <property type="entry name" value="KP78A-RELATED"/>
    <property type="match status" value="1"/>
</dbReference>
<dbReference type="Pfam" id="PF00069">
    <property type="entry name" value="Pkinase"/>
    <property type="match status" value="1"/>
</dbReference>
<dbReference type="GO" id="GO:0035556">
    <property type="term" value="P:intracellular signal transduction"/>
    <property type="evidence" value="ECO:0007669"/>
    <property type="project" value="TreeGrafter"/>
</dbReference>
<evidence type="ECO:0000313" key="11">
    <source>
        <dbReference type="Proteomes" id="UP001146793"/>
    </source>
</evidence>
<dbReference type="InterPro" id="IPR011009">
    <property type="entry name" value="Kinase-like_dom_sf"/>
</dbReference>
<feature type="compositionally biased region" description="Basic residues" evidence="8">
    <location>
        <begin position="625"/>
        <end position="640"/>
    </location>
</feature>
<feature type="compositionally biased region" description="Basic and acidic residues" evidence="8">
    <location>
        <begin position="656"/>
        <end position="671"/>
    </location>
</feature>
<evidence type="ECO:0000256" key="3">
    <source>
        <dbReference type="ARBA" id="ARBA00022741"/>
    </source>
</evidence>
<keyword evidence="7" id="KW-0175">Coiled coil</keyword>
<evidence type="ECO:0000256" key="1">
    <source>
        <dbReference type="ARBA" id="ARBA00022527"/>
    </source>
</evidence>
<dbReference type="FunFam" id="1.10.510.10:FF:000571">
    <property type="entry name" value="Maternal embryonic leucine zipper kinase"/>
    <property type="match status" value="1"/>
</dbReference>
<evidence type="ECO:0000256" key="6">
    <source>
        <dbReference type="PROSITE-ProRule" id="PRU10141"/>
    </source>
</evidence>
<feature type="region of interest" description="Disordered" evidence="8">
    <location>
        <begin position="445"/>
        <end position="676"/>
    </location>
</feature>
<evidence type="ECO:0000256" key="4">
    <source>
        <dbReference type="ARBA" id="ARBA00022777"/>
    </source>
</evidence>
<evidence type="ECO:0000256" key="8">
    <source>
        <dbReference type="SAM" id="MobiDB-lite"/>
    </source>
</evidence>
<dbReference type="PROSITE" id="PS00107">
    <property type="entry name" value="PROTEIN_KINASE_ATP"/>
    <property type="match status" value="1"/>
</dbReference>
<dbReference type="GO" id="GO:0005737">
    <property type="term" value="C:cytoplasm"/>
    <property type="evidence" value="ECO:0007669"/>
    <property type="project" value="TreeGrafter"/>
</dbReference>
<feature type="compositionally biased region" description="Basic residues" evidence="8">
    <location>
        <begin position="445"/>
        <end position="478"/>
    </location>
</feature>
<evidence type="ECO:0000259" key="9">
    <source>
        <dbReference type="PROSITE" id="PS50011"/>
    </source>
</evidence>
<feature type="coiled-coil region" evidence="7">
    <location>
        <begin position="750"/>
        <end position="777"/>
    </location>
</feature>
<accession>A0AAV7ZX63</accession>
<dbReference type="PROSITE" id="PS50011">
    <property type="entry name" value="PROTEIN_KINASE_DOM"/>
    <property type="match status" value="1"/>
</dbReference>
<keyword evidence="4 10" id="KW-0418">Kinase</keyword>
<feature type="compositionally biased region" description="Basic residues" evidence="8">
    <location>
        <begin position="559"/>
        <end position="571"/>
    </location>
</feature>
<feature type="compositionally biased region" description="Basic residues" evidence="8">
    <location>
        <begin position="498"/>
        <end position="510"/>
    </location>
</feature>
<feature type="compositionally biased region" description="Basic and acidic residues" evidence="8">
    <location>
        <begin position="384"/>
        <end position="396"/>
    </location>
</feature>
<protein>
    <submittedName>
        <fullName evidence="10">Protein kinase</fullName>
    </submittedName>
</protein>
<evidence type="ECO:0000256" key="2">
    <source>
        <dbReference type="ARBA" id="ARBA00022679"/>
    </source>
</evidence>
<evidence type="ECO:0000256" key="7">
    <source>
        <dbReference type="SAM" id="Coils"/>
    </source>
</evidence>
<feature type="compositionally biased region" description="Polar residues" evidence="8">
    <location>
        <begin position="511"/>
        <end position="523"/>
    </location>
</feature>
<dbReference type="Proteomes" id="UP001146793">
    <property type="component" value="Unassembled WGS sequence"/>
</dbReference>
<keyword evidence="5 6" id="KW-0067">ATP-binding</keyword>
<feature type="domain" description="Protein kinase" evidence="9">
    <location>
        <begin position="9"/>
        <end position="262"/>
    </location>
</feature>
<keyword evidence="2" id="KW-0808">Transferase</keyword>
<feature type="compositionally biased region" description="Low complexity" evidence="8">
    <location>
        <begin position="612"/>
        <end position="621"/>
    </location>
</feature>
<dbReference type="FunFam" id="3.30.200.20:FF:000003">
    <property type="entry name" value="Non-specific serine/threonine protein kinase"/>
    <property type="match status" value="1"/>
</dbReference>
<gene>
    <name evidence="10" type="ORF">M0812_10376</name>
</gene>
<feature type="compositionally biased region" description="Polar residues" evidence="8">
    <location>
        <begin position="483"/>
        <end position="492"/>
    </location>
</feature>
<dbReference type="InterPro" id="IPR000719">
    <property type="entry name" value="Prot_kinase_dom"/>
</dbReference>
<name>A0AAV7ZX63_9EUKA</name>
<evidence type="ECO:0000256" key="5">
    <source>
        <dbReference type="ARBA" id="ARBA00022840"/>
    </source>
</evidence>
<proteinExistence type="predicted"/>
<keyword evidence="1" id="KW-0723">Serine/threonine-protein kinase</keyword>
<dbReference type="PANTHER" id="PTHR24346">
    <property type="entry name" value="MAP/MICROTUBULE AFFINITY-REGULATING KINASE"/>
    <property type="match status" value="1"/>
</dbReference>
<feature type="compositionally biased region" description="Basic residues" evidence="8">
    <location>
        <begin position="598"/>
        <end position="607"/>
    </location>
</feature>